<evidence type="ECO:0000313" key="2">
    <source>
        <dbReference type="EMBL" id="CAA7013243.1"/>
    </source>
</evidence>
<gene>
    <name evidence="2" type="ORF">MERR_LOCUS477</name>
</gene>
<dbReference type="PROSITE" id="PS50181">
    <property type="entry name" value="FBOX"/>
    <property type="match status" value="1"/>
</dbReference>
<sequence length="439" mass="50778">MFHHDLKEKVKGATHLWSLVMVVINQNTSLGVVETQPFSVVDDKFVKEPVKMQMQIENTNRCRNPCLELETTRRRRRRMMMSSLPSELVEEIISRVPVKSMGIVRSTCKKWDSLSKDESFTKKHMCQVAASTREVEFLMITDHRVELGSVNLNENHNNNNNNYYFDMSINPKGTLISRQCSDPILPISKVFQSNGLVLCVFKNIYNRLAVWSPYWGKRRWIERSEDDLGLVDKFAFGYDKSCGSYKILVIFVNKNQVEIYDSSSNSWRVLNTTLDWNMFSEYGIRKGVSLKGNTYWYAEKGLLCFDFTRESFGPYLPLPSDYSYDCYVFLSAVREEQLALLMKPWGPSENKVWVTNKIEPDVVSWIKPHGYLSGSETFFIEVKKIIVLSREMGKFQTCNIAYITGENGLIRSVNLGMSGDVQQLHQFVYSYSPNSLQIK</sequence>
<dbReference type="Pfam" id="PF07734">
    <property type="entry name" value="FBA_1"/>
    <property type="match status" value="1"/>
</dbReference>
<dbReference type="SMART" id="SM00256">
    <property type="entry name" value="FBOX"/>
    <property type="match status" value="1"/>
</dbReference>
<protein>
    <recommendedName>
        <fullName evidence="1">F-box domain-containing protein</fullName>
    </recommendedName>
</protein>
<dbReference type="NCBIfam" id="TIGR01640">
    <property type="entry name" value="F_box_assoc_1"/>
    <property type="match status" value="1"/>
</dbReference>
<dbReference type="Pfam" id="PF00646">
    <property type="entry name" value="F-box"/>
    <property type="match status" value="1"/>
</dbReference>
<comment type="caution">
    <text evidence="2">The sequence shown here is derived from an EMBL/GenBank/DDBJ whole genome shotgun (WGS) entry which is preliminary data.</text>
</comment>
<keyword evidence="3" id="KW-1185">Reference proteome</keyword>
<dbReference type="InterPro" id="IPR036047">
    <property type="entry name" value="F-box-like_dom_sf"/>
</dbReference>
<dbReference type="AlphaFoldDB" id="A0A6D2HED7"/>
<accession>A0A6D2HED7</accession>
<dbReference type="OrthoDB" id="1113282at2759"/>
<evidence type="ECO:0000259" key="1">
    <source>
        <dbReference type="PROSITE" id="PS50181"/>
    </source>
</evidence>
<dbReference type="PANTHER" id="PTHR31672:SF13">
    <property type="entry name" value="F-BOX PROTEIN CPR30-LIKE"/>
    <property type="match status" value="1"/>
</dbReference>
<dbReference type="CDD" id="cd22157">
    <property type="entry name" value="F-box_AtFBW1-like"/>
    <property type="match status" value="1"/>
</dbReference>
<organism evidence="2 3">
    <name type="scientific">Microthlaspi erraticum</name>
    <dbReference type="NCBI Taxonomy" id="1685480"/>
    <lineage>
        <taxon>Eukaryota</taxon>
        <taxon>Viridiplantae</taxon>
        <taxon>Streptophyta</taxon>
        <taxon>Embryophyta</taxon>
        <taxon>Tracheophyta</taxon>
        <taxon>Spermatophyta</taxon>
        <taxon>Magnoliopsida</taxon>
        <taxon>eudicotyledons</taxon>
        <taxon>Gunneridae</taxon>
        <taxon>Pentapetalae</taxon>
        <taxon>rosids</taxon>
        <taxon>malvids</taxon>
        <taxon>Brassicales</taxon>
        <taxon>Brassicaceae</taxon>
        <taxon>Coluteocarpeae</taxon>
        <taxon>Microthlaspi</taxon>
    </lineage>
</organism>
<dbReference type="SUPFAM" id="SSF81383">
    <property type="entry name" value="F-box domain"/>
    <property type="match status" value="1"/>
</dbReference>
<reference evidence="2" key="1">
    <citation type="submission" date="2020-01" db="EMBL/GenBank/DDBJ databases">
        <authorList>
            <person name="Mishra B."/>
        </authorList>
    </citation>
    <scope>NUCLEOTIDE SEQUENCE [LARGE SCALE GENOMIC DNA]</scope>
</reference>
<dbReference type="InterPro" id="IPR050796">
    <property type="entry name" value="SCF_F-box_component"/>
</dbReference>
<dbReference type="InterPro" id="IPR017451">
    <property type="entry name" value="F-box-assoc_interact_dom"/>
</dbReference>
<proteinExistence type="predicted"/>
<dbReference type="InterPro" id="IPR001810">
    <property type="entry name" value="F-box_dom"/>
</dbReference>
<name>A0A6D2HED7_9BRAS</name>
<dbReference type="EMBL" id="CACVBM020000033">
    <property type="protein sequence ID" value="CAA7013243.1"/>
    <property type="molecule type" value="Genomic_DNA"/>
</dbReference>
<dbReference type="Proteomes" id="UP000467841">
    <property type="component" value="Unassembled WGS sequence"/>
</dbReference>
<dbReference type="PANTHER" id="PTHR31672">
    <property type="entry name" value="BNACNNG10540D PROTEIN"/>
    <property type="match status" value="1"/>
</dbReference>
<dbReference type="Gene3D" id="1.20.1280.50">
    <property type="match status" value="1"/>
</dbReference>
<dbReference type="InterPro" id="IPR006527">
    <property type="entry name" value="F-box-assoc_dom_typ1"/>
</dbReference>
<feature type="domain" description="F-box" evidence="1">
    <location>
        <begin position="78"/>
        <end position="124"/>
    </location>
</feature>
<evidence type="ECO:0000313" key="3">
    <source>
        <dbReference type="Proteomes" id="UP000467841"/>
    </source>
</evidence>